<comment type="similarity">
    <text evidence="1">Belongs to the bacterial solute-binding protein 1 family.</text>
</comment>
<evidence type="ECO:0000313" key="4">
    <source>
        <dbReference type="EMBL" id="KIL34632.1"/>
    </source>
</evidence>
<protein>
    <recommendedName>
        <fullName evidence="6">ABC transporter substrate-binding protein</fullName>
    </recommendedName>
</protein>
<proteinExistence type="inferred from homology"/>
<dbReference type="RefSeq" id="WP_041066565.1">
    <property type="nucleotide sequence ID" value="NZ_JXAL01000028.1"/>
</dbReference>
<evidence type="ECO:0000256" key="3">
    <source>
        <dbReference type="ARBA" id="ARBA00022729"/>
    </source>
</evidence>
<reference evidence="4 5" key="1">
    <citation type="submission" date="2014-12" db="EMBL/GenBank/DDBJ databases">
        <title>Draft genome sequence of Cohnella kolymensis strain B-2846.</title>
        <authorList>
            <person name="Karlyshev A.V."/>
            <person name="Kudryashova E.B."/>
        </authorList>
    </citation>
    <scope>NUCLEOTIDE SEQUENCE [LARGE SCALE GENOMIC DNA]</scope>
    <source>
        <strain evidence="4 5">VKM B-2846</strain>
    </source>
</reference>
<comment type="caution">
    <text evidence="4">The sequence shown here is derived from an EMBL/GenBank/DDBJ whole genome shotgun (WGS) entry which is preliminary data.</text>
</comment>
<keyword evidence="5" id="KW-1185">Reference proteome</keyword>
<dbReference type="Pfam" id="PF13416">
    <property type="entry name" value="SBP_bac_8"/>
    <property type="match status" value="1"/>
</dbReference>
<gene>
    <name evidence="4" type="ORF">SD71_18540</name>
</gene>
<dbReference type="InterPro" id="IPR006059">
    <property type="entry name" value="SBP"/>
</dbReference>
<evidence type="ECO:0008006" key="6">
    <source>
        <dbReference type="Google" id="ProtNLM"/>
    </source>
</evidence>
<dbReference type="PANTHER" id="PTHR30061">
    <property type="entry name" value="MALTOSE-BINDING PERIPLASMIC PROTEIN"/>
    <property type="match status" value="1"/>
</dbReference>
<keyword evidence="3" id="KW-0732">Signal</keyword>
<evidence type="ECO:0000256" key="1">
    <source>
        <dbReference type="ARBA" id="ARBA00008520"/>
    </source>
</evidence>
<dbReference type="SUPFAM" id="SSF53850">
    <property type="entry name" value="Periplasmic binding protein-like II"/>
    <property type="match status" value="1"/>
</dbReference>
<sequence>MAFRKSALALILLGVMLFILSPWTEAPSRTSLPSPIMQKDDVETLEPVMARVPSLLTVEAALSDAEFGILEEQNKLYMTRHRNVMVNLIQIRPEDAYEHFKTSLEMGDAADVMLVRNEWVKPFAVAGHLLPADAAFVGSAQAEQFAAVAAPAKWNGYFWGVPKDIDPYVTLWNSALLRTLLGENIAFPLSAEQWQQLAAKSEAMPSPVSWLSLNPEDPMALLSWLDNASGERTDTLIDSVYDQWRGGALDSAFGILDQHRAGVTMDADAMQAGRSVIEGRTAAAVIPFSAAVRLSYETPRGSTIQVDRSSWNLPFVWPRGRSFVISAQTESEEAAYTWMAEMTDGPAQLEYYKQWGLLPVYRSVFEQDLQLSDLIPSRIPMRFPNEPPGSSEPELYSRLTHLGELWRAFAEGRLSLEDWQKQCS</sequence>
<accession>A0ABR5A2K4</accession>
<evidence type="ECO:0000256" key="2">
    <source>
        <dbReference type="ARBA" id="ARBA00022448"/>
    </source>
</evidence>
<dbReference type="Gene3D" id="3.40.190.10">
    <property type="entry name" value="Periplasmic binding protein-like II"/>
    <property type="match status" value="1"/>
</dbReference>
<evidence type="ECO:0000313" key="5">
    <source>
        <dbReference type="Proteomes" id="UP000054526"/>
    </source>
</evidence>
<dbReference type="EMBL" id="JXAL01000028">
    <property type="protein sequence ID" value="KIL34632.1"/>
    <property type="molecule type" value="Genomic_DNA"/>
</dbReference>
<dbReference type="Proteomes" id="UP000054526">
    <property type="component" value="Unassembled WGS sequence"/>
</dbReference>
<dbReference type="PANTHER" id="PTHR30061:SF50">
    <property type="entry name" value="MALTOSE_MALTODEXTRIN-BINDING PERIPLASMIC PROTEIN"/>
    <property type="match status" value="1"/>
</dbReference>
<name>A0ABR5A2K4_9BACL</name>
<keyword evidence="2" id="KW-0813">Transport</keyword>
<organism evidence="4 5">
    <name type="scientific">Cohnella kolymensis</name>
    <dbReference type="NCBI Taxonomy" id="1590652"/>
    <lineage>
        <taxon>Bacteria</taxon>
        <taxon>Bacillati</taxon>
        <taxon>Bacillota</taxon>
        <taxon>Bacilli</taxon>
        <taxon>Bacillales</taxon>
        <taxon>Paenibacillaceae</taxon>
        <taxon>Cohnella</taxon>
    </lineage>
</organism>